<accession>A0A511V8Y4</accession>
<protein>
    <submittedName>
        <fullName evidence="1">Uncharacterized protein</fullName>
    </submittedName>
</protein>
<name>A0A511V8Y4_9BACL</name>
<dbReference type="EMBL" id="BJXX01000075">
    <property type="protein sequence ID" value="GEN34348.1"/>
    <property type="molecule type" value="Genomic_DNA"/>
</dbReference>
<reference evidence="1 2" key="1">
    <citation type="submission" date="2019-07" db="EMBL/GenBank/DDBJ databases">
        <title>Whole genome shotgun sequence of Aneurinibacillus danicus NBRC 102444.</title>
        <authorList>
            <person name="Hosoyama A."/>
            <person name="Uohara A."/>
            <person name="Ohji S."/>
            <person name="Ichikawa N."/>
        </authorList>
    </citation>
    <scope>NUCLEOTIDE SEQUENCE [LARGE SCALE GENOMIC DNA]</scope>
    <source>
        <strain evidence="1 2">NBRC 102444</strain>
    </source>
</reference>
<organism evidence="1 2">
    <name type="scientific">Aneurinibacillus danicus</name>
    <dbReference type="NCBI Taxonomy" id="267746"/>
    <lineage>
        <taxon>Bacteria</taxon>
        <taxon>Bacillati</taxon>
        <taxon>Bacillota</taxon>
        <taxon>Bacilli</taxon>
        <taxon>Bacillales</taxon>
        <taxon>Paenibacillaceae</taxon>
        <taxon>Aneurinibacillus group</taxon>
        <taxon>Aneurinibacillus</taxon>
    </lineage>
</organism>
<gene>
    <name evidence="1" type="ORF">ADA01nite_18080</name>
</gene>
<evidence type="ECO:0000313" key="2">
    <source>
        <dbReference type="Proteomes" id="UP000321157"/>
    </source>
</evidence>
<dbReference type="Proteomes" id="UP000321157">
    <property type="component" value="Unassembled WGS sequence"/>
</dbReference>
<comment type="caution">
    <text evidence="1">The sequence shown here is derived from an EMBL/GenBank/DDBJ whole genome shotgun (WGS) entry which is preliminary data.</text>
</comment>
<dbReference type="AlphaFoldDB" id="A0A511V8Y4"/>
<keyword evidence="2" id="KW-1185">Reference proteome</keyword>
<sequence>MKEKIKRIWSQIRYNYYMQLYSSCEDANHKDKLLKKAHLYKLS</sequence>
<evidence type="ECO:0000313" key="1">
    <source>
        <dbReference type="EMBL" id="GEN34348.1"/>
    </source>
</evidence>
<proteinExistence type="predicted"/>